<dbReference type="EMBL" id="JAAQOM010000004">
    <property type="protein sequence ID" value="NIA53637.1"/>
    <property type="molecule type" value="Genomic_DNA"/>
</dbReference>
<evidence type="ECO:0000313" key="2">
    <source>
        <dbReference type="Proteomes" id="UP000716322"/>
    </source>
</evidence>
<comment type="caution">
    <text evidence="1">The sequence shown here is derived from an EMBL/GenBank/DDBJ whole genome shotgun (WGS) entry which is preliminary data.</text>
</comment>
<dbReference type="RefSeq" id="WP_166858376.1">
    <property type="nucleotide sequence ID" value="NZ_JAAQOM010000004.1"/>
</dbReference>
<evidence type="ECO:0000313" key="1">
    <source>
        <dbReference type="EMBL" id="NIA53637.1"/>
    </source>
</evidence>
<proteinExistence type="predicted"/>
<reference evidence="1 2" key="1">
    <citation type="submission" date="2020-03" db="EMBL/GenBank/DDBJ databases">
        <title>Genome sequence of strain Massilia sp. TW-1.</title>
        <authorList>
            <person name="Chaudhary D.K."/>
        </authorList>
    </citation>
    <scope>NUCLEOTIDE SEQUENCE [LARGE SCALE GENOMIC DNA]</scope>
    <source>
        <strain evidence="1 2">TW-1</strain>
    </source>
</reference>
<organism evidence="1 2">
    <name type="scientific">Telluria antibiotica</name>
    <dbReference type="NCBI Taxonomy" id="2717319"/>
    <lineage>
        <taxon>Bacteria</taxon>
        <taxon>Pseudomonadati</taxon>
        <taxon>Pseudomonadota</taxon>
        <taxon>Betaproteobacteria</taxon>
        <taxon>Burkholderiales</taxon>
        <taxon>Oxalobacteraceae</taxon>
        <taxon>Telluria group</taxon>
        <taxon>Telluria</taxon>
    </lineage>
</organism>
<sequence length="411" mass="45753">MSKLHPTKTLSALVPRYVTRFACVGAACEDNCCSGWLVTLDKKTFNAYRNSTHPELKPIFIKHVKRSRATNNDLHYGKITPEPGSQSCSALCEGLCAIQKHLDASHLSNTCFTYPRQTRRFLGQHEQALNLSCPEAARQALLHSDAFDFVEEKVTVRDADMVEGFAAFGLTTAAMNDVRIFCLQLMRTTDLALWQRLAILGVFCERLNVTLANAQHVAVPALLRDFATLIEQGGIVDALRDLRPNHEAQAMVFSTLLADRGFTTTSRMQADQVRMISANLGADESGQTTAEALVTAYTRGLERLGHALEQAPHLLENYVLNEMFLTLFPFYGINPFDAYLQLVARFGLLRLILAAQCNNEGDLPDANVLVNTVHVYCRRFQHQGTFARRVNGALHASGWSSLDKLYGFLRS</sequence>
<dbReference type="Proteomes" id="UP000716322">
    <property type="component" value="Unassembled WGS sequence"/>
</dbReference>
<evidence type="ECO:0008006" key="3">
    <source>
        <dbReference type="Google" id="ProtNLM"/>
    </source>
</evidence>
<accession>A0ABX0P9E2</accession>
<protein>
    <recommendedName>
        <fullName evidence="3">Lysine-N-methylase</fullName>
    </recommendedName>
</protein>
<name>A0ABX0P9E2_9BURK</name>
<gene>
    <name evidence="1" type="ORF">HAV22_08220</name>
</gene>
<keyword evidence="2" id="KW-1185">Reference proteome</keyword>
<dbReference type="NCBIfam" id="NF038110">
    <property type="entry name" value="Lys_methyl_FliB"/>
    <property type="match status" value="1"/>
</dbReference>